<dbReference type="OrthoDB" id="9811006at2"/>
<dbReference type="KEGG" id="abas:ACPOL_0458"/>
<dbReference type="SUPFAM" id="SSF101874">
    <property type="entry name" value="YceI-like"/>
    <property type="match status" value="1"/>
</dbReference>
<reference evidence="3 4" key="1">
    <citation type="journal article" date="2018" name="Front. Microbiol.">
        <title>Hydrolytic Capabilities as a Key to Environmental Success: Chitinolytic and Cellulolytic Acidobacteria From Acidic Sub-arctic Soils and Boreal Peatlands.</title>
        <authorList>
            <person name="Belova S.E."/>
            <person name="Ravin N.V."/>
            <person name="Pankratov T.A."/>
            <person name="Rakitin A.L."/>
            <person name="Ivanova A.A."/>
            <person name="Beletsky A.V."/>
            <person name="Mardanov A.V."/>
            <person name="Sinninghe Damste J.S."/>
            <person name="Dedysh S.N."/>
        </authorList>
    </citation>
    <scope>NUCLEOTIDE SEQUENCE [LARGE SCALE GENOMIC DNA]</scope>
    <source>
        <strain evidence="3 4">SBC82</strain>
    </source>
</reference>
<dbReference type="PANTHER" id="PTHR34406:SF1">
    <property type="entry name" value="PROTEIN YCEI"/>
    <property type="match status" value="1"/>
</dbReference>
<keyword evidence="1" id="KW-0732">Signal</keyword>
<evidence type="ECO:0000256" key="1">
    <source>
        <dbReference type="SAM" id="SignalP"/>
    </source>
</evidence>
<dbReference type="Gene3D" id="2.40.128.110">
    <property type="entry name" value="Lipid/polyisoprenoid-binding, YceI-like"/>
    <property type="match status" value="1"/>
</dbReference>
<dbReference type="AlphaFoldDB" id="A0A2Z5FTS3"/>
<dbReference type="EMBL" id="CP030840">
    <property type="protein sequence ID" value="AXC09835.1"/>
    <property type="molecule type" value="Genomic_DNA"/>
</dbReference>
<keyword evidence="4" id="KW-1185">Reference proteome</keyword>
<dbReference type="InterPro" id="IPR007372">
    <property type="entry name" value="Lipid/polyisoprenoid-bd_YceI"/>
</dbReference>
<protein>
    <submittedName>
        <fullName evidence="3">Protein yceI</fullName>
    </submittedName>
</protein>
<dbReference type="PANTHER" id="PTHR34406">
    <property type="entry name" value="PROTEIN YCEI"/>
    <property type="match status" value="1"/>
</dbReference>
<evidence type="ECO:0000259" key="2">
    <source>
        <dbReference type="SMART" id="SM00867"/>
    </source>
</evidence>
<dbReference type="Pfam" id="PF04264">
    <property type="entry name" value="YceI"/>
    <property type="match status" value="1"/>
</dbReference>
<organism evidence="3 4">
    <name type="scientific">Acidisarcina polymorpha</name>
    <dbReference type="NCBI Taxonomy" id="2211140"/>
    <lineage>
        <taxon>Bacteria</taxon>
        <taxon>Pseudomonadati</taxon>
        <taxon>Acidobacteriota</taxon>
        <taxon>Terriglobia</taxon>
        <taxon>Terriglobales</taxon>
        <taxon>Acidobacteriaceae</taxon>
        <taxon>Acidisarcina</taxon>
    </lineage>
</organism>
<feature type="domain" description="Lipid/polyisoprenoid-binding YceI-like" evidence="2">
    <location>
        <begin position="31"/>
        <end position="200"/>
    </location>
</feature>
<name>A0A2Z5FTS3_9BACT</name>
<dbReference type="InterPro" id="IPR036761">
    <property type="entry name" value="TTHA0802/YceI-like_sf"/>
</dbReference>
<evidence type="ECO:0000313" key="3">
    <source>
        <dbReference type="EMBL" id="AXC09835.1"/>
    </source>
</evidence>
<dbReference type="RefSeq" id="WP_114205590.1">
    <property type="nucleotide sequence ID" value="NZ_CP030840.1"/>
</dbReference>
<accession>A0A2Z5FTS3</accession>
<sequence>MKVFSKAGLSKFLVIVGMVAGTAIAQAQTSTWKIDPAHSEADFTVKHMGISNVHGRFGGVTGTVNLDEKDPGKSSVNATIDVTTVDTGNSKRDDHLKSPDFFDAAKYPTMNFVSKKLTDDGGKKQLIGDLTMHGVTKSVTLDLDGPSKEQVDPQGKTRIAFSATTSIHRQDFGLIWSGSLKSGDSVVGDDIKVELDVEIVKQ</sequence>
<proteinExistence type="predicted"/>
<gene>
    <name evidence="3" type="ORF">ACPOL_0458</name>
</gene>
<feature type="signal peptide" evidence="1">
    <location>
        <begin position="1"/>
        <end position="27"/>
    </location>
</feature>
<dbReference type="SMART" id="SM00867">
    <property type="entry name" value="YceI"/>
    <property type="match status" value="1"/>
</dbReference>
<feature type="chain" id="PRO_5016258832" evidence="1">
    <location>
        <begin position="28"/>
        <end position="202"/>
    </location>
</feature>
<evidence type="ECO:0000313" key="4">
    <source>
        <dbReference type="Proteomes" id="UP000253606"/>
    </source>
</evidence>
<dbReference type="Proteomes" id="UP000253606">
    <property type="component" value="Chromosome"/>
</dbReference>